<evidence type="ECO:0000313" key="2">
    <source>
        <dbReference type="EMBL" id="SDJ49831.1"/>
    </source>
</evidence>
<name>A0A1G8U7X6_9PSEU</name>
<dbReference type="InterPro" id="IPR036457">
    <property type="entry name" value="PPM-type-like_dom_sf"/>
</dbReference>
<dbReference type="Proteomes" id="UP000199682">
    <property type="component" value="Unassembled WGS sequence"/>
</dbReference>
<proteinExistence type="predicted"/>
<dbReference type="RefSeq" id="WP_090004715.1">
    <property type="nucleotide sequence ID" value="NZ_FNET01000002.1"/>
</dbReference>
<dbReference type="EMBL" id="FNET01000002">
    <property type="protein sequence ID" value="SDJ49831.1"/>
    <property type="molecule type" value="Genomic_DNA"/>
</dbReference>
<protein>
    <submittedName>
        <fullName evidence="2">Stage II sporulation protein E (SpoIIE)</fullName>
    </submittedName>
</protein>
<gene>
    <name evidence="2" type="ORF">SAMN04488074_102215</name>
</gene>
<reference evidence="3" key="1">
    <citation type="submission" date="2016-10" db="EMBL/GenBank/DDBJ databases">
        <authorList>
            <person name="Varghese N."/>
            <person name="Submissions S."/>
        </authorList>
    </citation>
    <scope>NUCLEOTIDE SEQUENCE [LARGE SCALE GENOMIC DNA]</scope>
    <source>
        <strain evidence="3">DSM 44796</strain>
    </source>
</reference>
<organism evidence="2 3">
    <name type="scientific">Lentzea albidocapillata subsp. violacea</name>
    <dbReference type="NCBI Taxonomy" id="128104"/>
    <lineage>
        <taxon>Bacteria</taxon>
        <taxon>Bacillati</taxon>
        <taxon>Actinomycetota</taxon>
        <taxon>Actinomycetes</taxon>
        <taxon>Pseudonocardiales</taxon>
        <taxon>Pseudonocardiaceae</taxon>
        <taxon>Lentzea</taxon>
    </lineage>
</organism>
<evidence type="ECO:0000313" key="3">
    <source>
        <dbReference type="Proteomes" id="UP000199682"/>
    </source>
</evidence>
<dbReference type="AlphaFoldDB" id="A0A1G8U7X6"/>
<dbReference type="Gene3D" id="3.60.40.10">
    <property type="entry name" value="PPM-type phosphatase domain"/>
    <property type="match status" value="1"/>
</dbReference>
<evidence type="ECO:0000259" key="1">
    <source>
        <dbReference type="Pfam" id="PF07228"/>
    </source>
</evidence>
<sequence>MIAEETLRPGITEARDDAGEFFGLNRLTDLLERETAAPRRLIKAVLAHRNGVRDDASILLARWTKSDEPES</sequence>
<dbReference type="Pfam" id="PF07228">
    <property type="entry name" value="SpoIIE"/>
    <property type="match status" value="1"/>
</dbReference>
<accession>A0A1G8U7X6</accession>
<dbReference type="InterPro" id="IPR001932">
    <property type="entry name" value="PPM-type_phosphatase-like_dom"/>
</dbReference>
<feature type="domain" description="PPM-type phosphatase" evidence="1">
    <location>
        <begin position="10"/>
        <end position="63"/>
    </location>
</feature>